<evidence type="ECO:0000256" key="1">
    <source>
        <dbReference type="ARBA" id="ARBA00004574"/>
    </source>
</evidence>
<feature type="domain" description="CST complex subunit Stn1 N-terminal" evidence="5">
    <location>
        <begin position="45"/>
        <end position="204"/>
    </location>
</feature>
<keyword evidence="2" id="KW-0158">Chromosome</keyword>
<organism evidence="6 7">
    <name type="scientific">[Torrubiella] hemipterigena</name>
    <dbReference type="NCBI Taxonomy" id="1531966"/>
    <lineage>
        <taxon>Eukaryota</taxon>
        <taxon>Fungi</taxon>
        <taxon>Dikarya</taxon>
        <taxon>Ascomycota</taxon>
        <taxon>Pezizomycotina</taxon>
        <taxon>Sordariomycetes</taxon>
        <taxon>Hypocreomycetidae</taxon>
        <taxon>Hypocreales</taxon>
        <taxon>Clavicipitaceae</taxon>
        <taxon>Clavicipitaceae incertae sedis</taxon>
        <taxon>'Torrubiella' clade</taxon>
    </lineage>
</organism>
<name>A0A0A1T1W2_9HYPO</name>
<dbReference type="AlphaFoldDB" id="A0A0A1T1W2"/>
<dbReference type="GO" id="GO:0000781">
    <property type="term" value="C:chromosome, telomeric region"/>
    <property type="evidence" value="ECO:0007669"/>
    <property type="project" value="UniProtKB-SubCell"/>
</dbReference>
<dbReference type="SUPFAM" id="SSF50249">
    <property type="entry name" value="Nucleic acid-binding proteins"/>
    <property type="match status" value="1"/>
</dbReference>
<evidence type="ECO:0000313" key="6">
    <source>
        <dbReference type="EMBL" id="CEJ91151.1"/>
    </source>
</evidence>
<evidence type="ECO:0000256" key="2">
    <source>
        <dbReference type="ARBA" id="ARBA00022454"/>
    </source>
</evidence>
<evidence type="ECO:0000259" key="5">
    <source>
        <dbReference type="Pfam" id="PF10451"/>
    </source>
</evidence>
<sequence>MSDLYKEQLYPRYCFHLAPTSQVWCWFRVCELRALRRYPEFEAEGFYFYKTLPIRWVRITGIVSAIDTFEGHRAYTIDDSSNASIEALLKIDGSGKPIATKQYADQTWTASVADGVTVGSIVDVKGWLHTFHDLQINIKKMELVHSTTDELKLWRQREEQQQKLLDKPWVLQKRDIRRCQAAAEKSEAEAAREAQRIQKAVEAANKPIKGRKKETKNEEPSEEDLEQRERAEQRRAAIARGIAEGKFKALGL</sequence>
<evidence type="ECO:0000256" key="3">
    <source>
        <dbReference type="ARBA" id="ARBA00022895"/>
    </source>
</evidence>
<keyword evidence="3" id="KW-0779">Telomere</keyword>
<dbReference type="Proteomes" id="UP000039046">
    <property type="component" value="Unassembled WGS sequence"/>
</dbReference>
<evidence type="ECO:0000256" key="4">
    <source>
        <dbReference type="SAM" id="MobiDB-lite"/>
    </source>
</evidence>
<evidence type="ECO:0000313" key="7">
    <source>
        <dbReference type="Proteomes" id="UP000039046"/>
    </source>
</evidence>
<reference evidence="6 7" key="1">
    <citation type="journal article" date="2015" name="Genome Announc.">
        <title>Draft Genome Sequence and Gene Annotation of the Entomopathogenic Fungus Verticillium hemipterigenum.</title>
        <authorList>
            <person name="Horn F."/>
            <person name="Habel A."/>
            <person name="Scharf D.H."/>
            <person name="Dworschak J."/>
            <person name="Brakhage A.A."/>
            <person name="Guthke R."/>
            <person name="Hertweck C."/>
            <person name="Linde J."/>
        </authorList>
    </citation>
    <scope>NUCLEOTIDE SEQUENCE [LARGE SCALE GENOMIC DNA]</scope>
</reference>
<dbReference type="InterPro" id="IPR018856">
    <property type="entry name" value="Stn1_N"/>
</dbReference>
<dbReference type="InterPro" id="IPR012340">
    <property type="entry name" value="NA-bd_OB-fold"/>
</dbReference>
<feature type="region of interest" description="Disordered" evidence="4">
    <location>
        <begin position="194"/>
        <end position="234"/>
    </location>
</feature>
<dbReference type="Gene3D" id="2.40.50.140">
    <property type="entry name" value="Nucleic acid-binding proteins"/>
    <property type="match status" value="1"/>
</dbReference>
<dbReference type="Pfam" id="PF10451">
    <property type="entry name" value="Stn1"/>
    <property type="match status" value="1"/>
</dbReference>
<dbReference type="OrthoDB" id="77828at2759"/>
<keyword evidence="7" id="KW-1185">Reference proteome</keyword>
<gene>
    <name evidence="6" type="ORF">VHEMI06884</name>
</gene>
<accession>A0A0A1T1W2</accession>
<dbReference type="CDD" id="cd03524">
    <property type="entry name" value="RPA2_OBF_family"/>
    <property type="match status" value="1"/>
</dbReference>
<comment type="subcellular location">
    <subcellularLocation>
        <location evidence="1">Chromosome</location>
        <location evidence="1">Telomere</location>
    </subcellularLocation>
</comment>
<dbReference type="HOGENOM" id="CLU_054798_0_0_1"/>
<dbReference type="EMBL" id="CDHN01000003">
    <property type="protein sequence ID" value="CEJ91151.1"/>
    <property type="molecule type" value="Genomic_DNA"/>
</dbReference>
<proteinExistence type="predicted"/>
<dbReference type="STRING" id="1531966.A0A0A1T1W2"/>
<protein>
    <recommendedName>
        <fullName evidence="5">CST complex subunit Stn1 N-terminal domain-containing protein</fullName>
    </recommendedName>
</protein>